<dbReference type="InterPro" id="IPR051312">
    <property type="entry name" value="Diverse_Substr_Oxidored"/>
</dbReference>
<dbReference type="Pfam" id="PF03450">
    <property type="entry name" value="CO_deh_flav_C"/>
    <property type="match status" value="1"/>
</dbReference>
<dbReference type="Gene3D" id="3.30.390.50">
    <property type="entry name" value="CO dehydrogenase flavoprotein, C-terminal domain"/>
    <property type="match status" value="1"/>
</dbReference>
<dbReference type="InterPro" id="IPR036683">
    <property type="entry name" value="CO_DH_flav_C_dom_sf"/>
</dbReference>
<dbReference type="AlphaFoldDB" id="A0A7I7R0Y4"/>
<evidence type="ECO:0000256" key="1">
    <source>
        <dbReference type="ARBA" id="ARBA00023002"/>
    </source>
</evidence>
<dbReference type="InterPro" id="IPR016166">
    <property type="entry name" value="FAD-bd_PCMH"/>
</dbReference>
<dbReference type="SMART" id="SM01092">
    <property type="entry name" value="CO_deh_flav_C"/>
    <property type="match status" value="1"/>
</dbReference>
<evidence type="ECO:0000259" key="2">
    <source>
        <dbReference type="PROSITE" id="PS51387"/>
    </source>
</evidence>
<dbReference type="GO" id="GO:0016491">
    <property type="term" value="F:oxidoreductase activity"/>
    <property type="evidence" value="ECO:0007669"/>
    <property type="project" value="UniProtKB-KW"/>
</dbReference>
<dbReference type="InterPro" id="IPR005107">
    <property type="entry name" value="CO_DH_flav_C"/>
</dbReference>
<keyword evidence="1" id="KW-0560">Oxidoreductase</keyword>
<dbReference type="GO" id="GO:0071949">
    <property type="term" value="F:FAD binding"/>
    <property type="evidence" value="ECO:0007669"/>
    <property type="project" value="InterPro"/>
</dbReference>
<dbReference type="SUPFAM" id="SSF56176">
    <property type="entry name" value="FAD-binding/transporter-associated domain-like"/>
    <property type="match status" value="1"/>
</dbReference>
<evidence type="ECO:0000313" key="4">
    <source>
        <dbReference type="Proteomes" id="UP000467193"/>
    </source>
</evidence>
<dbReference type="Gene3D" id="3.30.465.10">
    <property type="match status" value="2"/>
</dbReference>
<proteinExistence type="predicted"/>
<dbReference type="RefSeq" id="WP_163801205.1">
    <property type="nucleotide sequence ID" value="NZ_AP022588.1"/>
</dbReference>
<name>A0A7I7R0Y4_9MYCO</name>
<keyword evidence="4" id="KW-1185">Reference proteome</keyword>
<gene>
    <name evidence="3" type="ORF">MSEDJ_58660</name>
</gene>
<dbReference type="Pfam" id="PF00941">
    <property type="entry name" value="FAD_binding_5"/>
    <property type="match status" value="1"/>
</dbReference>
<feature type="domain" description="FAD-binding PCMH-type" evidence="2">
    <location>
        <begin position="1"/>
        <end position="221"/>
    </location>
</feature>
<dbReference type="PANTHER" id="PTHR42659">
    <property type="entry name" value="XANTHINE DEHYDROGENASE SUBUNIT C-RELATED"/>
    <property type="match status" value="1"/>
</dbReference>
<dbReference type="SUPFAM" id="SSF55447">
    <property type="entry name" value="CO dehydrogenase flavoprotein C-terminal domain-like"/>
    <property type="match status" value="1"/>
</dbReference>
<dbReference type="InterPro" id="IPR016167">
    <property type="entry name" value="FAD-bd_PCMH_sub1"/>
</dbReference>
<sequence>MKTFEFRHATSVDDAVAGAAAGGTYFAGGTNLLDLMKGGVAQPTALVDLRRLGLTDITPTDEGGVFVGAGASNSAVANHRLIRSQYPVVSHAILSGATTQLRNMATAGGNLLQRTRCPYFMQTTFTSCNKRIPGSGCAARGGFHREHAVFGASEECVATHPSDMAVALAILDAVVHVQGPDGRRVVPIDGFFALPGDTPDVDNTLRPAELILGIELPPSRFADHSWYLKVRDRHSYAFALVSVAAGLAMEDGVIASAALALGGVAPKPWRLHAAEAALVGRPADEAAFHAAAALAMDGADPLPQNEFKVDLGRHAVVRALTRAAAVE</sequence>
<accession>A0A7I7R0Y4</accession>
<organism evidence="3 4">
    <name type="scientific">Mycolicibacterium sediminis</name>
    <dbReference type="NCBI Taxonomy" id="1286180"/>
    <lineage>
        <taxon>Bacteria</taxon>
        <taxon>Bacillati</taxon>
        <taxon>Actinomycetota</taxon>
        <taxon>Actinomycetes</taxon>
        <taxon>Mycobacteriales</taxon>
        <taxon>Mycobacteriaceae</taxon>
        <taxon>Mycolicibacterium</taxon>
    </lineage>
</organism>
<dbReference type="InterPro" id="IPR036318">
    <property type="entry name" value="FAD-bd_PCMH-like_sf"/>
</dbReference>
<evidence type="ECO:0000313" key="3">
    <source>
        <dbReference type="EMBL" id="BBY31770.1"/>
    </source>
</evidence>
<dbReference type="PANTHER" id="PTHR42659:SF1">
    <property type="entry name" value="OXIDOREDUCTASE"/>
    <property type="match status" value="1"/>
</dbReference>
<dbReference type="InterPro" id="IPR016169">
    <property type="entry name" value="FAD-bd_PCMH_sub2"/>
</dbReference>
<dbReference type="EMBL" id="AP022588">
    <property type="protein sequence ID" value="BBY31770.1"/>
    <property type="molecule type" value="Genomic_DNA"/>
</dbReference>
<dbReference type="InterPro" id="IPR002346">
    <property type="entry name" value="Mopterin_DH_FAD-bd"/>
</dbReference>
<protein>
    <submittedName>
        <fullName evidence="3">FAD-binding molybdopterin dehydrogenase</fullName>
    </submittedName>
</protein>
<dbReference type="KEGG" id="msei:MSEDJ_58660"/>
<dbReference type="PROSITE" id="PS51387">
    <property type="entry name" value="FAD_PCMH"/>
    <property type="match status" value="1"/>
</dbReference>
<reference evidence="3 4" key="1">
    <citation type="journal article" date="2019" name="Emerg. Microbes Infect.">
        <title>Comprehensive subspecies identification of 175 nontuberculous mycobacteria species based on 7547 genomic profiles.</title>
        <authorList>
            <person name="Matsumoto Y."/>
            <person name="Kinjo T."/>
            <person name="Motooka D."/>
            <person name="Nabeya D."/>
            <person name="Jung N."/>
            <person name="Uechi K."/>
            <person name="Horii T."/>
            <person name="Iida T."/>
            <person name="Fujita J."/>
            <person name="Nakamura S."/>
        </authorList>
    </citation>
    <scope>NUCLEOTIDE SEQUENCE [LARGE SCALE GENOMIC DNA]</scope>
    <source>
        <strain evidence="3 4">JCM 17899</strain>
    </source>
</reference>
<dbReference type="Proteomes" id="UP000467193">
    <property type="component" value="Chromosome"/>
</dbReference>
<dbReference type="Gene3D" id="3.30.43.10">
    <property type="entry name" value="Uridine Diphospho-n-acetylenolpyruvylglucosamine Reductase, domain 2"/>
    <property type="match status" value="1"/>
</dbReference>